<dbReference type="PANTHER" id="PTHR43727">
    <property type="entry name" value="DIAMINOPIMELATE DECARBOXYLASE"/>
    <property type="match status" value="1"/>
</dbReference>
<dbReference type="InterPro" id="IPR022657">
    <property type="entry name" value="De-COase2_CS"/>
</dbReference>
<protein>
    <recommendedName>
        <fullName evidence="4">Orn/DAP/Arg decarboxylase 2 N-terminal domain-containing protein</fullName>
    </recommendedName>
</protein>
<feature type="domain" description="Orn/DAP/Arg decarboxylase 2 N-terminal" evidence="4">
    <location>
        <begin position="60"/>
        <end position="312"/>
    </location>
</feature>
<dbReference type="GO" id="GO:0006596">
    <property type="term" value="P:polyamine biosynthetic process"/>
    <property type="evidence" value="ECO:0007669"/>
    <property type="project" value="InterPro"/>
</dbReference>
<organism evidence="5 6">
    <name type="scientific">Exaiptasia diaphana</name>
    <name type="common">Tropical sea anemone</name>
    <name type="synonym">Aiptasia pulchella</name>
    <dbReference type="NCBI Taxonomy" id="2652724"/>
    <lineage>
        <taxon>Eukaryota</taxon>
        <taxon>Metazoa</taxon>
        <taxon>Cnidaria</taxon>
        <taxon>Anthozoa</taxon>
        <taxon>Hexacorallia</taxon>
        <taxon>Actiniaria</taxon>
        <taxon>Aiptasiidae</taxon>
        <taxon>Exaiptasia</taxon>
    </lineage>
</organism>
<evidence type="ECO:0000313" key="6">
    <source>
        <dbReference type="Proteomes" id="UP000887567"/>
    </source>
</evidence>
<dbReference type="InterPro" id="IPR022644">
    <property type="entry name" value="De-COase2_N"/>
</dbReference>
<dbReference type="GO" id="GO:0009089">
    <property type="term" value="P:lysine biosynthetic process via diaminopimelate"/>
    <property type="evidence" value="ECO:0007669"/>
    <property type="project" value="TreeGrafter"/>
</dbReference>
<comment type="cofactor">
    <cofactor evidence="1 3">
        <name>pyridoxal 5'-phosphate</name>
        <dbReference type="ChEBI" id="CHEBI:597326"/>
    </cofactor>
</comment>
<dbReference type="AlphaFoldDB" id="A0A913XHZ9"/>
<dbReference type="RefSeq" id="XP_020904679.1">
    <property type="nucleotide sequence ID" value="XM_021049020.2"/>
</dbReference>
<dbReference type="InterPro" id="IPR000183">
    <property type="entry name" value="Orn/DAP/Arg_de-COase"/>
</dbReference>
<dbReference type="GO" id="GO:0008836">
    <property type="term" value="F:diaminopimelate decarboxylase activity"/>
    <property type="evidence" value="ECO:0007669"/>
    <property type="project" value="TreeGrafter"/>
</dbReference>
<dbReference type="Pfam" id="PF02784">
    <property type="entry name" value="Orn_Arg_deC_N"/>
    <property type="match status" value="1"/>
</dbReference>
<evidence type="ECO:0000256" key="3">
    <source>
        <dbReference type="PIRSR" id="PIRSR600183-50"/>
    </source>
</evidence>
<evidence type="ECO:0000259" key="4">
    <source>
        <dbReference type="Pfam" id="PF02784"/>
    </source>
</evidence>
<evidence type="ECO:0000256" key="2">
    <source>
        <dbReference type="ARBA" id="ARBA00022898"/>
    </source>
</evidence>
<proteinExistence type="predicted"/>
<dbReference type="InterPro" id="IPR029066">
    <property type="entry name" value="PLP-binding_barrel"/>
</dbReference>
<feature type="modified residue" description="N6-(pyridoxal phosphate)lysine" evidence="3">
    <location>
        <position position="84"/>
    </location>
</feature>
<dbReference type="OrthoDB" id="5034579at2759"/>
<keyword evidence="6" id="KW-1185">Reference proteome</keyword>
<dbReference type="GeneID" id="110242973"/>
<dbReference type="Gene3D" id="3.20.20.10">
    <property type="entry name" value="Alanine racemase"/>
    <property type="match status" value="1"/>
</dbReference>
<dbReference type="OMA" id="IPYFPGE"/>
<dbReference type="SUPFAM" id="SSF51419">
    <property type="entry name" value="PLP-binding barrel"/>
    <property type="match status" value="1"/>
</dbReference>
<dbReference type="InterPro" id="IPR002433">
    <property type="entry name" value="Orn_de-COase"/>
</dbReference>
<dbReference type="InterPro" id="IPR009006">
    <property type="entry name" value="Ala_racemase/Decarboxylase_C"/>
</dbReference>
<dbReference type="Gene3D" id="2.40.37.10">
    <property type="entry name" value="Lyase, Ornithine Decarboxylase, Chain A, domain 1"/>
    <property type="match status" value="1"/>
</dbReference>
<dbReference type="EnsemblMetazoa" id="XM_021049020.2">
    <property type="protein sequence ID" value="XP_020904679.1"/>
    <property type="gene ID" value="LOC110242973"/>
</dbReference>
<dbReference type="PANTHER" id="PTHR43727:SF3">
    <property type="entry name" value="GROUP IV DECARBOXYLASE"/>
    <property type="match status" value="1"/>
</dbReference>
<dbReference type="PROSITE" id="PS00879">
    <property type="entry name" value="ODR_DC_2_2"/>
    <property type="match status" value="1"/>
</dbReference>
<dbReference type="PRINTS" id="PR01179">
    <property type="entry name" value="ODADCRBXLASE"/>
</dbReference>
<name>A0A913XHZ9_EXADI</name>
<dbReference type="KEGG" id="epa:110242973"/>
<dbReference type="PRINTS" id="PR01182">
    <property type="entry name" value="ORNDCRBXLASE"/>
</dbReference>
<reference evidence="5" key="1">
    <citation type="submission" date="2022-11" db="UniProtKB">
        <authorList>
            <consortium name="EnsemblMetazoa"/>
        </authorList>
    </citation>
    <scope>IDENTIFICATION</scope>
</reference>
<dbReference type="Proteomes" id="UP000887567">
    <property type="component" value="Unplaced"/>
</dbReference>
<keyword evidence="2 3" id="KW-0663">Pyridoxal phosphate</keyword>
<evidence type="ECO:0000256" key="1">
    <source>
        <dbReference type="ARBA" id="ARBA00001933"/>
    </source>
</evidence>
<feature type="active site" description="Proton donor" evidence="3">
    <location>
        <position position="385"/>
    </location>
</feature>
<dbReference type="SUPFAM" id="SSF50621">
    <property type="entry name" value="Alanine racemase C-terminal domain-like"/>
    <property type="match status" value="1"/>
</dbReference>
<sequence length="477" mass="52239">MLSSLSKVTCGLKILLRNMSGKTAKVALPVALQKGLIGSAKTLVPKHDEPHPCALFFDLDEFEANLQRAKDAFGEGFLHAMAIKANPIHEMIKICKQKGIGTECASIGEVINSLEAGIDPKNIVYDSPVKTRPELEFALKNGLHVNTDNYQELEVISEIMKDISNFQGTVGLRINPVMAAGDIKELSVSTTDSKFAVPLTESSREEVIGWFVERPWMTCVHVHIGSQSYGVAGLCQGAKSAVDLALDINKRVGRNQVDVIDIGGGMGVNRKDDSISPTFQEYADCLEKTVPQIFPSKGIFKKIITEFGQALNAKAGWIASQVEYTKKIPDSDHTIALIHVGADMCMRTCYVPHVDKYKRRVEVFDSSGIKKSGKEAPHNIAGPLCFAGDVVSRDIILPQIEKGDFVILHDCGANSVSTFSRHCSRFVPPVIGYRVKGDEVHFQTLKDAETIEQNLAFWGAKSVTKYIKCNNLSVNGF</sequence>
<evidence type="ECO:0000313" key="5">
    <source>
        <dbReference type="EnsemblMetazoa" id="XP_020904679.1"/>
    </source>
</evidence>
<accession>A0A913XHZ9</accession>